<dbReference type="EMBL" id="QNTQ01000005">
    <property type="protein sequence ID" value="RBI86323.1"/>
    <property type="molecule type" value="Genomic_DNA"/>
</dbReference>
<keyword evidence="7 10" id="KW-1133">Transmembrane helix</keyword>
<evidence type="ECO:0000256" key="10">
    <source>
        <dbReference type="SAM" id="Phobius"/>
    </source>
</evidence>
<keyword evidence="5 10" id="KW-0812">Transmembrane</keyword>
<feature type="transmembrane region" description="Helical" evidence="10">
    <location>
        <begin position="144"/>
        <end position="170"/>
    </location>
</feature>
<organism evidence="11 12">
    <name type="scientific">Rhodosalinus halophilus</name>
    <dbReference type="NCBI Taxonomy" id="2259333"/>
    <lineage>
        <taxon>Bacteria</taxon>
        <taxon>Pseudomonadati</taxon>
        <taxon>Pseudomonadota</taxon>
        <taxon>Alphaproteobacteria</taxon>
        <taxon>Rhodobacterales</taxon>
        <taxon>Paracoccaceae</taxon>
        <taxon>Rhodosalinus</taxon>
    </lineage>
</organism>
<dbReference type="CDD" id="cd06582">
    <property type="entry name" value="TM_PBP1_LivH_like"/>
    <property type="match status" value="1"/>
</dbReference>
<evidence type="ECO:0000256" key="8">
    <source>
        <dbReference type="ARBA" id="ARBA00023136"/>
    </source>
</evidence>
<feature type="transmembrane region" description="Helical" evidence="10">
    <location>
        <begin position="67"/>
        <end position="85"/>
    </location>
</feature>
<reference evidence="11 12" key="1">
    <citation type="submission" date="2018-07" db="EMBL/GenBank/DDBJ databases">
        <title>Rhodosalinus sp. strain E84T genomic sequence and assembly.</title>
        <authorList>
            <person name="Liu Z.-W."/>
            <person name="Lu D.-C."/>
        </authorList>
    </citation>
    <scope>NUCLEOTIDE SEQUENCE [LARGE SCALE GENOMIC DNA]</scope>
    <source>
        <strain evidence="11 12">E84</strain>
    </source>
</reference>
<dbReference type="InterPro" id="IPR052157">
    <property type="entry name" value="BCAA_transport_permease"/>
</dbReference>
<keyword evidence="3" id="KW-1003">Cell membrane</keyword>
<evidence type="ECO:0000256" key="3">
    <source>
        <dbReference type="ARBA" id="ARBA00022475"/>
    </source>
</evidence>
<dbReference type="GO" id="GO:1903806">
    <property type="term" value="P:L-isoleucine import across plasma membrane"/>
    <property type="evidence" value="ECO:0007669"/>
    <property type="project" value="TreeGrafter"/>
</dbReference>
<sequence>MLIVQQVLNGLMLGGIYVAVAVAFTLTIGILNFLNFTIPTLFMLAGMIGWSVSFYGLPFGMSEPLGWIPSLAIGILCAIVASLIVERFTYRYFKAKHGDATEHAIPLVSSLGFLLIFEYMILIAHGSDPRGFHTPFGDLNWRVAGLVISIPQVVGLIVSLAIVAGLSVLLARSKLGRALRATAEKPDTAVLMGVEVNRIVPIVFIMTGLLCGLAGALFAVNYGEVSPFMGEQVGTKAIAGMVLGGLGSVWGAVAGGLIVGLTETFSIYFFGATSAQVTIWGLLLVILLIRPKGLFGHNAIGKGKF</sequence>
<evidence type="ECO:0000256" key="9">
    <source>
        <dbReference type="ARBA" id="ARBA00037998"/>
    </source>
</evidence>
<name>A0A365UAS7_9RHOB</name>
<accession>A0A365UAS7</accession>
<protein>
    <submittedName>
        <fullName evidence="11">Branched-chain amino acid ABC transporter permease</fullName>
    </submittedName>
</protein>
<evidence type="ECO:0000313" key="11">
    <source>
        <dbReference type="EMBL" id="RBI86323.1"/>
    </source>
</evidence>
<keyword evidence="8 10" id="KW-0472">Membrane</keyword>
<keyword evidence="4" id="KW-0997">Cell inner membrane</keyword>
<dbReference type="GO" id="GO:0042941">
    <property type="term" value="P:D-alanine transmembrane transport"/>
    <property type="evidence" value="ECO:0007669"/>
    <property type="project" value="TreeGrafter"/>
</dbReference>
<dbReference type="GO" id="GO:0015188">
    <property type="term" value="F:L-isoleucine transmembrane transporter activity"/>
    <property type="evidence" value="ECO:0007669"/>
    <property type="project" value="TreeGrafter"/>
</dbReference>
<feature type="transmembrane region" description="Helical" evidence="10">
    <location>
        <begin position="105"/>
        <end position="124"/>
    </location>
</feature>
<evidence type="ECO:0000256" key="6">
    <source>
        <dbReference type="ARBA" id="ARBA00022970"/>
    </source>
</evidence>
<keyword evidence="2" id="KW-0813">Transport</keyword>
<dbReference type="GO" id="GO:0015808">
    <property type="term" value="P:L-alanine transport"/>
    <property type="evidence" value="ECO:0007669"/>
    <property type="project" value="TreeGrafter"/>
</dbReference>
<feature type="transmembrane region" description="Helical" evidence="10">
    <location>
        <begin position="41"/>
        <end position="61"/>
    </location>
</feature>
<keyword evidence="12" id="KW-1185">Reference proteome</keyword>
<evidence type="ECO:0000256" key="5">
    <source>
        <dbReference type="ARBA" id="ARBA00022692"/>
    </source>
</evidence>
<dbReference type="OrthoDB" id="9810089at2"/>
<dbReference type="GO" id="GO:0015190">
    <property type="term" value="F:L-leucine transmembrane transporter activity"/>
    <property type="evidence" value="ECO:0007669"/>
    <property type="project" value="TreeGrafter"/>
</dbReference>
<dbReference type="AlphaFoldDB" id="A0A365UAS7"/>
<feature type="transmembrane region" description="Helical" evidence="10">
    <location>
        <begin position="267"/>
        <end position="289"/>
    </location>
</feature>
<proteinExistence type="inferred from homology"/>
<dbReference type="PANTHER" id="PTHR11795:SF371">
    <property type="entry name" value="HIGH-AFFINITY BRANCHED-CHAIN AMINO ACID TRANSPORT SYSTEM PERMEASE PROTEIN LIVH"/>
    <property type="match status" value="1"/>
</dbReference>
<dbReference type="GO" id="GO:0015192">
    <property type="term" value="F:L-phenylalanine transmembrane transporter activity"/>
    <property type="evidence" value="ECO:0007669"/>
    <property type="project" value="TreeGrafter"/>
</dbReference>
<dbReference type="GO" id="GO:0005886">
    <property type="term" value="C:plasma membrane"/>
    <property type="evidence" value="ECO:0007669"/>
    <property type="project" value="UniProtKB-SubCell"/>
</dbReference>
<comment type="subcellular location">
    <subcellularLocation>
        <location evidence="1">Cell membrane</location>
        <topology evidence="1">Multi-pass membrane protein</topology>
    </subcellularLocation>
</comment>
<dbReference type="Pfam" id="PF02653">
    <property type="entry name" value="BPD_transp_2"/>
    <property type="match status" value="1"/>
</dbReference>
<gene>
    <name evidence="11" type="ORF">DRV85_06130</name>
</gene>
<evidence type="ECO:0000313" key="12">
    <source>
        <dbReference type="Proteomes" id="UP000253370"/>
    </source>
</evidence>
<evidence type="ECO:0000256" key="7">
    <source>
        <dbReference type="ARBA" id="ARBA00022989"/>
    </source>
</evidence>
<dbReference type="GO" id="GO:0005304">
    <property type="term" value="F:L-valine transmembrane transporter activity"/>
    <property type="evidence" value="ECO:0007669"/>
    <property type="project" value="TreeGrafter"/>
</dbReference>
<comment type="similarity">
    <text evidence="9">Belongs to the binding-protein-dependent transport system permease family. LivHM subfamily.</text>
</comment>
<feature type="transmembrane region" description="Helical" evidence="10">
    <location>
        <begin position="238"/>
        <end position="260"/>
    </location>
</feature>
<dbReference type="RefSeq" id="WP_113288560.1">
    <property type="nucleotide sequence ID" value="NZ_QNTQ01000005.1"/>
</dbReference>
<dbReference type="InterPro" id="IPR001851">
    <property type="entry name" value="ABC_transp_permease"/>
</dbReference>
<comment type="caution">
    <text evidence="11">The sequence shown here is derived from an EMBL/GenBank/DDBJ whole genome shotgun (WGS) entry which is preliminary data.</text>
</comment>
<dbReference type="PANTHER" id="PTHR11795">
    <property type="entry name" value="BRANCHED-CHAIN AMINO ACID TRANSPORT SYSTEM PERMEASE PROTEIN LIVH"/>
    <property type="match status" value="1"/>
</dbReference>
<evidence type="ECO:0000256" key="4">
    <source>
        <dbReference type="ARBA" id="ARBA00022519"/>
    </source>
</evidence>
<feature type="transmembrane region" description="Helical" evidence="10">
    <location>
        <begin position="199"/>
        <end position="218"/>
    </location>
</feature>
<evidence type="ECO:0000256" key="1">
    <source>
        <dbReference type="ARBA" id="ARBA00004651"/>
    </source>
</evidence>
<feature type="transmembrane region" description="Helical" evidence="10">
    <location>
        <begin position="12"/>
        <end position="34"/>
    </location>
</feature>
<dbReference type="Proteomes" id="UP000253370">
    <property type="component" value="Unassembled WGS sequence"/>
</dbReference>
<keyword evidence="6" id="KW-0029">Amino-acid transport</keyword>
<evidence type="ECO:0000256" key="2">
    <source>
        <dbReference type="ARBA" id="ARBA00022448"/>
    </source>
</evidence>